<comment type="function">
    <text evidence="7">Catalyzes the transfer of the enolpyruvyl moiety of phosphoenolpyruvate (PEP) to the 5-hydroxyl of shikimate-3-phosphate (S3P) to produce enolpyruvyl shikimate-3-phosphate and inorganic phosphate.</text>
</comment>
<name>A0A0F7WSS6_CHLPN</name>
<feature type="binding site" evidence="7">
    <location>
        <position position="307"/>
    </location>
    <ligand>
        <name>3-phosphoshikimate</name>
        <dbReference type="ChEBI" id="CHEBI:145989"/>
    </ligand>
</feature>
<dbReference type="PANTHER" id="PTHR21090">
    <property type="entry name" value="AROM/DEHYDROQUINATE SYNTHASE"/>
    <property type="match status" value="1"/>
</dbReference>
<evidence type="ECO:0000256" key="5">
    <source>
        <dbReference type="ARBA" id="ARBA00023141"/>
    </source>
</evidence>
<feature type="domain" description="Enolpyruvate transferase" evidence="8">
    <location>
        <begin position="9"/>
        <end position="414"/>
    </location>
</feature>
<dbReference type="PIRSF" id="PIRSF000505">
    <property type="entry name" value="EPSPS"/>
    <property type="match status" value="1"/>
</dbReference>
<comment type="pathway">
    <text evidence="1 7">Metabolic intermediate biosynthesis; chorismate biosynthesis; chorismate from D-erythrose 4-phosphate and phosphoenolpyruvate: step 6/7.</text>
</comment>
<dbReference type="PROSITE" id="PS00104">
    <property type="entry name" value="EPSP_SYNTHASE_1"/>
    <property type="match status" value="1"/>
</dbReference>
<feature type="binding site" evidence="7">
    <location>
        <position position="21"/>
    </location>
    <ligand>
        <name>phosphoenolpyruvate</name>
        <dbReference type="ChEBI" id="CHEBI:58702"/>
    </ligand>
</feature>
<gene>
    <name evidence="7 9" type="primary">aroA</name>
    <name evidence="9" type="ORF">BN1224_DC9_CL_00640</name>
</gene>
<dbReference type="Gene3D" id="3.65.10.10">
    <property type="entry name" value="Enolpyruvate transferase domain"/>
    <property type="match status" value="2"/>
</dbReference>
<dbReference type="EC" id="2.5.1.19" evidence="7"/>
<dbReference type="SUPFAM" id="SSF55205">
    <property type="entry name" value="EPT/RTPC-like"/>
    <property type="match status" value="1"/>
</dbReference>
<dbReference type="InterPro" id="IPR013792">
    <property type="entry name" value="RNA3'P_cycl/enolpyr_Trfase_a/b"/>
</dbReference>
<feature type="binding site" evidence="7">
    <location>
        <position position="92"/>
    </location>
    <ligand>
        <name>phosphoenolpyruvate</name>
        <dbReference type="ChEBI" id="CHEBI:58702"/>
    </ligand>
</feature>
<evidence type="ECO:0000256" key="3">
    <source>
        <dbReference type="ARBA" id="ARBA00022605"/>
    </source>
</evidence>
<reference evidence="9" key="1">
    <citation type="submission" date="2015-05" db="EMBL/GenBank/DDBJ databases">
        <authorList>
            <person name="Rattei Thomas"/>
        </authorList>
    </citation>
    <scope>NUCLEOTIDE SEQUENCE</scope>
    <source>
        <strain evidence="9">DC9</strain>
    </source>
</reference>
<dbReference type="InterPro" id="IPR036968">
    <property type="entry name" value="Enolpyruvate_Tfrase_sf"/>
</dbReference>
<dbReference type="InterPro" id="IPR006264">
    <property type="entry name" value="EPSP_synthase"/>
</dbReference>
<dbReference type="UniPathway" id="UPA00053">
    <property type="reaction ID" value="UER00089"/>
</dbReference>
<comment type="catalytic activity">
    <reaction evidence="6">
        <text>3-phosphoshikimate + phosphoenolpyruvate = 5-O-(1-carboxyvinyl)-3-phosphoshikimate + phosphate</text>
        <dbReference type="Rhea" id="RHEA:21256"/>
        <dbReference type="ChEBI" id="CHEBI:43474"/>
        <dbReference type="ChEBI" id="CHEBI:57701"/>
        <dbReference type="ChEBI" id="CHEBI:58702"/>
        <dbReference type="ChEBI" id="CHEBI:145989"/>
        <dbReference type="EC" id="2.5.1.19"/>
    </reaction>
    <physiologicalReaction direction="left-to-right" evidence="6">
        <dbReference type="Rhea" id="RHEA:21257"/>
    </physiologicalReaction>
</comment>
<dbReference type="GO" id="GO:0009423">
    <property type="term" value="P:chorismate biosynthetic process"/>
    <property type="evidence" value="ECO:0007669"/>
    <property type="project" value="UniProtKB-UniRule"/>
</dbReference>
<dbReference type="GO" id="GO:0005737">
    <property type="term" value="C:cytoplasm"/>
    <property type="evidence" value="ECO:0007669"/>
    <property type="project" value="UniProtKB-SubCell"/>
</dbReference>
<dbReference type="CDD" id="cd01556">
    <property type="entry name" value="EPSP_synthase"/>
    <property type="match status" value="1"/>
</dbReference>
<organism evidence="9">
    <name type="scientific">Chlamydia pneumoniae</name>
    <name type="common">Chlamydophila pneumoniae</name>
    <dbReference type="NCBI Taxonomy" id="83558"/>
    <lineage>
        <taxon>Bacteria</taxon>
        <taxon>Pseudomonadati</taxon>
        <taxon>Chlamydiota</taxon>
        <taxon>Chlamydiia</taxon>
        <taxon>Chlamydiales</taxon>
        <taxon>Chlamydiaceae</taxon>
        <taxon>Chlamydia/Chlamydophila group</taxon>
        <taxon>Chlamydia</taxon>
    </lineage>
</organism>
<dbReference type="AlphaFoldDB" id="A0A0F7WSS6"/>
<accession>A0A0F7WSS6</accession>
<feature type="binding site" evidence="7">
    <location>
        <position position="334"/>
    </location>
    <ligand>
        <name>3-phosphoshikimate</name>
        <dbReference type="ChEBI" id="CHEBI:145989"/>
    </ligand>
</feature>
<evidence type="ECO:0000256" key="2">
    <source>
        <dbReference type="ARBA" id="ARBA00009948"/>
    </source>
</evidence>
<evidence type="ECO:0000256" key="4">
    <source>
        <dbReference type="ARBA" id="ARBA00022679"/>
    </source>
</evidence>
<sequence>MLTYKVSPSSVYGNAFIPSSKSHTLRAILWASVAEGKSIIYNYLDSPDTEAMICACKQMGASIKKFPQILEIVGNPLAIFPKYTLIDAGNSGIVLRFMTALACVFSKEITVTGSSQLQRRPMAPLLQALRNFGASFHFSSDKSVLPFTMSGPLRSAYSDVEGSDSQFASALAVACSLAEGPCSFTIIEPKERPWFDLSLWWLEKLHLPYSCSDTTYSFPGSSHPQGFSYHVTGDFSSAAFIAAAALLSKSLQPIRLRNLDILDIQGDKIFFSLMQSLGASIQYDNEEILVFPSSFSGGSIDMDGCIDALPILTVLCCFADSPSHLYNARSAKDKESDRILAITEELQKMGACIQPTHDGLLVNPSPLYGAVLDSHDDHRIAMALTIAALYASGDSRIHNTACVRKTFPNFVQTLNIMEARIEECHDNYSMWSTHKRKVFARESFG</sequence>
<comment type="subunit">
    <text evidence="7">Monomer.</text>
</comment>
<comment type="caution">
    <text evidence="7">Lacks conserved residue(s) required for the propagation of feature annotation.</text>
</comment>
<feature type="binding site" evidence="7">
    <location>
        <position position="405"/>
    </location>
    <ligand>
        <name>phosphoenolpyruvate</name>
        <dbReference type="ChEBI" id="CHEBI:58702"/>
    </ligand>
</feature>
<feature type="binding site" evidence="7">
    <location>
        <position position="166"/>
    </location>
    <ligand>
        <name>phosphoenolpyruvate</name>
        <dbReference type="ChEBI" id="CHEBI:58702"/>
    </ligand>
</feature>
<dbReference type="EMBL" id="LN847065">
    <property type="protein sequence ID" value="CRI43180.1"/>
    <property type="molecule type" value="Genomic_DNA"/>
</dbReference>
<dbReference type="NCBIfam" id="TIGR01356">
    <property type="entry name" value="aroA"/>
    <property type="match status" value="1"/>
</dbReference>
<feature type="binding site" evidence="7">
    <location>
        <position position="165"/>
    </location>
    <ligand>
        <name>3-phosphoshikimate</name>
        <dbReference type="ChEBI" id="CHEBI:145989"/>
    </ligand>
</feature>
<feature type="binding site" evidence="7">
    <location>
        <position position="21"/>
    </location>
    <ligand>
        <name>3-phosphoshikimate</name>
        <dbReference type="ChEBI" id="CHEBI:145989"/>
    </ligand>
</feature>
<dbReference type="InterPro" id="IPR001986">
    <property type="entry name" value="Enolpyruvate_Tfrase_dom"/>
</dbReference>
<dbReference type="GO" id="GO:0003866">
    <property type="term" value="F:3-phosphoshikimate 1-carboxyvinyltransferase activity"/>
    <property type="evidence" value="ECO:0007669"/>
    <property type="project" value="UniProtKB-UniRule"/>
</dbReference>
<comment type="similarity">
    <text evidence="2 7">Belongs to the EPSP synthase family.</text>
</comment>
<keyword evidence="7" id="KW-0963">Cytoplasm</keyword>
<evidence type="ECO:0000256" key="7">
    <source>
        <dbReference type="HAMAP-Rule" id="MF_00210"/>
    </source>
</evidence>
<evidence type="ECO:0000256" key="6">
    <source>
        <dbReference type="ARBA" id="ARBA00044633"/>
    </source>
</evidence>
<protein>
    <recommendedName>
        <fullName evidence="7">3-phosphoshikimate 1-carboxyvinyltransferase</fullName>
        <ecNumber evidence="7">2.5.1.19</ecNumber>
    </recommendedName>
    <alternativeName>
        <fullName evidence="7">5-enolpyruvylshikimate-3-phosphate synthase</fullName>
        <shortName evidence="7">EPSP synthase</shortName>
        <shortName evidence="7">EPSPS</shortName>
    </alternativeName>
</protein>
<dbReference type="InterPro" id="IPR023193">
    <property type="entry name" value="EPSP_synthase_CS"/>
</dbReference>
<dbReference type="PANTHER" id="PTHR21090:SF5">
    <property type="entry name" value="PENTAFUNCTIONAL AROM POLYPEPTIDE"/>
    <property type="match status" value="1"/>
</dbReference>
<feature type="binding site" evidence="7">
    <location>
        <position position="26"/>
    </location>
    <ligand>
        <name>3-phosphoshikimate</name>
        <dbReference type="ChEBI" id="CHEBI:145989"/>
    </ligand>
</feature>
<feature type="active site" description="Proton acceptor" evidence="7">
    <location>
        <position position="307"/>
    </location>
</feature>
<dbReference type="GO" id="GO:0009073">
    <property type="term" value="P:aromatic amino acid family biosynthetic process"/>
    <property type="evidence" value="ECO:0007669"/>
    <property type="project" value="UniProtKB-KW"/>
</dbReference>
<dbReference type="HAMAP" id="MF_00210">
    <property type="entry name" value="EPSP_synth"/>
    <property type="match status" value="1"/>
</dbReference>
<feature type="binding site" evidence="7">
    <location>
        <position position="166"/>
    </location>
    <ligand>
        <name>3-phosphoshikimate</name>
        <dbReference type="ChEBI" id="CHEBI:145989"/>
    </ligand>
</feature>
<evidence type="ECO:0000256" key="1">
    <source>
        <dbReference type="ARBA" id="ARBA00004811"/>
    </source>
</evidence>
<feature type="binding site" evidence="7">
    <location>
        <position position="22"/>
    </location>
    <ligand>
        <name>3-phosphoshikimate</name>
        <dbReference type="ChEBI" id="CHEBI:145989"/>
    </ligand>
</feature>
<dbReference type="GO" id="GO:0008652">
    <property type="term" value="P:amino acid biosynthetic process"/>
    <property type="evidence" value="ECO:0007669"/>
    <property type="project" value="UniProtKB-KW"/>
</dbReference>
<feature type="binding site" evidence="7">
    <location>
        <position position="338"/>
    </location>
    <ligand>
        <name>phosphoenolpyruvate</name>
        <dbReference type="ChEBI" id="CHEBI:58702"/>
    </ligand>
</feature>
<keyword evidence="3 7" id="KW-0028">Amino-acid biosynthesis</keyword>
<evidence type="ECO:0000259" key="8">
    <source>
        <dbReference type="Pfam" id="PF00275"/>
    </source>
</evidence>
<dbReference type="Pfam" id="PF00275">
    <property type="entry name" value="EPSP_synthase"/>
    <property type="match status" value="1"/>
</dbReference>
<keyword evidence="4 7" id="KW-0808">Transferase</keyword>
<feature type="binding site" evidence="7">
    <location>
        <position position="120"/>
    </location>
    <ligand>
        <name>phosphoenolpyruvate</name>
        <dbReference type="ChEBI" id="CHEBI:58702"/>
    </ligand>
</feature>
<dbReference type="PROSITE" id="PS00885">
    <property type="entry name" value="EPSP_SYNTHASE_2"/>
    <property type="match status" value="1"/>
</dbReference>
<keyword evidence="5 7" id="KW-0057">Aromatic amino acid biosynthesis</keyword>
<proteinExistence type="inferred from homology"/>
<feature type="binding site" evidence="7">
    <location>
        <position position="379"/>
    </location>
    <ligand>
        <name>phosphoenolpyruvate</name>
        <dbReference type="ChEBI" id="CHEBI:58702"/>
    </ligand>
</feature>
<comment type="subcellular location">
    <subcellularLocation>
        <location evidence="7">Cytoplasm</location>
    </subcellularLocation>
</comment>
<evidence type="ECO:0000313" key="9">
    <source>
        <dbReference type="EMBL" id="CRI43180.1"/>
    </source>
</evidence>